<dbReference type="Gene3D" id="3.30.450.40">
    <property type="match status" value="2"/>
</dbReference>
<dbReference type="PANTHER" id="PTHR24421">
    <property type="entry name" value="NITRATE/NITRITE SENSOR PROTEIN NARX-RELATED"/>
    <property type="match status" value="1"/>
</dbReference>
<keyword evidence="2" id="KW-0418">Kinase</keyword>
<dbReference type="SMART" id="SM00387">
    <property type="entry name" value="HATPase_c"/>
    <property type="match status" value="1"/>
</dbReference>
<dbReference type="Pfam" id="PF07730">
    <property type="entry name" value="HisKA_3"/>
    <property type="match status" value="1"/>
</dbReference>
<dbReference type="Gene3D" id="3.30.565.10">
    <property type="entry name" value="Histidine kinase-like ATPase, C-terminal domain"/>
    <property type="match status" value="1"/>
</dbReference>
<evidence type="ECO:0000256" key="2">
    <source>
        <dbReference type="ARBA" id="ARBA00022777"/>
    </source>
</evidence>
<keyword evidence="3" id="KW-0902">Two-component regulatory system</keyword>
<comment type="caution">
    <text evidence="7">The sequence shown here is derived from an EMBL/GenBank/DDBJ whole genome shotgun (WGS) entry which is preliminary data.</text>
</comment>
<evidence type="ECO:0000259" key="6">
    <source>
        <dbReference type="SMART" id="SM00387"/>
    </source>
</evidence>
<evidence type="ECO:0000313" key="7">
    <source>
        <dbReference type="EMBL" id="MFC5994988.1"/>
    </source>
</evidence>
<dbReference type="InterPro" id="IPR029016">
    <property type="entry name" value="GAF-like_dom_sf"/>
</dbReference>
<evidence type="ECO:0000256" key="4">
    <source>
        <dbReference type="SAM" id="MobiDB-lite"/>
    </source>
</evidence>
<evidence type="ECO:0000259" key="5">
    <source>
        <dbReference type="SMART" id="SM00065"/>
    </source>
</evidence>
<dbReference type="Pfam" id="PF13185">
    <property type="entry name" value="GAF_2"/>
    <property type="match status" value="1"/>
</dbReference>
<reference evidence="8" key="1">
    <citation type="journal article" date="2019" name="Int. J. Syst. Evol. Microbiol.">
        <title>The Global Catalogue of Microorganisms (GCM) 10K type strain sequencing project: providing services to taxonomists for standard genome sequencing and annotation.</title>
        <authorList>
            <consortium name="The Broad Institute Genomics Platform"/>
            <consortium name="The Broad Institute Genome Sequencing Center for Infectious Disease"/>
            <person name="Wu L."/>
            <person name="Ma J."/>
        </authorList>
    </citation>
    <scope>NUCLEOTIDE SEQUENCE [LARGE SCALE GENOMIC DNA]</scope>
    <source>
        <strain evidence="8">CCM 8391</strain>
    </source>
</reference>
<feature type="region of interest" description="Disordered" evidence="4">
    <location>
        <begin position="1"/>
        <end position="20"/>
    </location>
</feature>
<proteinExistence type="predicted"/>
<name>A0ABW1J2D8_9PSEU</name>
<dbReference type="Pfam" id="PF02518">
    <property type="entry name" value="HATPase_c"/>
    <property type="match status" value="1"/>
</dbReference>
<evidence type="ECO:0000256" key="3">
    <source>
        <dbReference type="ARBA" id="ARBA00023012"/>
    </source>
</evidence>
<dbReference type="Gene3D" id="1.20.5.1930">
    <property type="match status" value="1"/>
</dbReference>
<gene>
    <name evidence="7" type="ORF">ACFQE5_12280</name>
</gene>
<keyword evidence="8" id="KW-1185">Reference proteome</keyword>
<sequence length="591" mass="63187">MAGRQGGSSAAEKRVDDADEDAAHHELTFPDRPRLELDQLLSQLVERAQEVMGTQNRLRGLLHANQMIIGDLALPAVLMSIVEAARELVGARYAALGVIATHGGLAEFVHSGMEPEDVTRIGHLPQGKGLLGALIDDPRPIRLRRISDDVRSSGFPPGHPPMSTFLGVPIRVREEVFGNLYLAESTCGEFSAEDEQLALALAATAGVAIENARLYEDARTRGEWLRATAAITRRMLSSDTTDIAQALRFIAECCRDIAHADLVAVGLPTDDGERLRMEVVVGAGSEQLQDRAVPVKDSLVGRVFATGEPLRVDTGENRPGPEFFAASVLDIGPVLIVPLAGSTQVNGVISTARLSGRPGFTSEDLDMAAGFASQASIAIELAEARAERQRAAMLDERDRIAADLHDHVIQRLFAAGLSLQSVAAGLGPGRATDRIVGAVRDLDDTIKQIRTTIFQLHQSGGIAPLGLRSRLLDVVTDLTEVLGFEPTLRFSGLLEDTVDADVAEDLIAVLREALSNVARHAGARSAEIDIAAGADRLTLDVRDDGVGIGAETRRSGLANLRQRAERRGGTLSLDRREPSGTHLCWSIPTAG</sequence>
<dbReference type="SUPFAM" id="SSF55874">
    <property type="entry name" value="ATPase domain of HSP90 chaperone/DNA topoisomerase II/histidine kinase"/>
    <property type="match status" value="1"/>
</dbReference>
<dbReference type="Proteomes" id="UP001596302">
    <property type="component" value="Unassembled WGS sequence"/>
</dbReference>
<keyword evidence="1" id="KW-0808">Transferase</keyword>
<dbReference type="InterPro" id="IPR050482">
    <property type="entry name" value="Sensor_HK_TwoCompSys"/>
</dbReference>
<dbReference type="CDD" id="cd16917">
    <property type="entry name" value="HATPase_UhpB-NarQ-NarX-like"/>
    <property type="match status" value="1"/>
</dbReference>
<dbReference type="InterPro" id="IPR036890">
    <property type="entry name" value="HATPase_C_sf"/>
</dbReference>
<dbReference type="PANTHER" id="PTHR24421:SF56">
    <property type="entry name" value="OXYGEN SENSOR HISTIDINE KINASE RESPONSE REGULATOR DOST"/>
    <property type="match status" value="1"/>
</dbReference>
<feature type="domain" description="Histidine kinase/HSP90-like ATPase" evidence="6">
    <location>
        <begin position="501"/>
        <end position="591"/>
    </location>
</feature>
<feature type="domain" description="GAF" evidence="5">
    <location>
        <begin position="73"/>
        <end position="219"/>
    </location>
</feature>
<dbReference type="InterPro" id="IPR011712">
    <property type="entry name" value="Sig_transdc_His_kin_sub3_dim/P"/>
</dbReference>
<organism evidence="7 8">
    <name type="scientific">Pseudonocardia hispaniensis</name>
    <dbReference type="NCBI Taxonomy" id="904933"/>
    <lineage>
        <taxon>Bacteria</taxon>
        <taxon>Bacillati</taxon>
        <taxon>Actinomycetota</taxon>
        <taxon>Actinomycetes</taxon>
        <taxon>Pseudonocardiales</taxon>
        <taxon>Pseudonocardiaceae</taxon>
        <taxon>Pseudonocardia</taxon>
    </lineage>
</organism>
<dbReference type="Pfam" id="PF13492">
    <property type="entry name" value="GAF_3"/>
    <property type="match status" value="1"/>
</dbReference>
<dbReference type="InterPro" id="IPR003594">
    <property type="entry name" value="HATPase_dom"/>
</dbReference>
<dbReference type="EMBL" id="JBHSQW010000025">
    <property type="protein sequence ID" value="MFC5994988.1"/>
    <property type="molecule type" value="Genomic_DNA"/>
</dbReference>
<dbReference type="InterPro" id="IPR003018">
    <property type="entry name" value="GAF"/>
</dbReference>
<protein>
    <submittedName>
        <fullName evidence="7">GAF domain-containing protein</fullName>
    </submittedName>
</protein>
<dbReference type="SUPFAM" id="SSF55781">
    <property type="entry name" value="GAF domain-like"/>
    <property type="match status" value="2"/>
</dbReference>
<dbReference type="RefSeq" id="WP_379585001.1">
    <property type="nucleotide sequence ID" value="NZ_JBHSQW010000025.1"/>
</dbReference>
<feature type="domain" description="GAF" evidence="5">
    <location>
        <begin position="242"/>
        <end position="389"/>
    </location>
</feature>
<dbReference type="SMART" id="SM00065">
    <property type="entry name" value="GAF"/>
    <property type="match status" value="2"/>
</dbReference>
<feature type="compositionally biased region" description="Basic and acidic residues" evidence="4">
    <location>
        <begin position="11"/>
        <end position="20"/>
    </location>
</feature>
<evidence type="ECO:0000313" key="8">
    <source>
        <dbReference type="Proteomes" id="UP001596302"/>
    </source>
</evidence>
<evidence type="ECO:0000256" key="1">
    <source>
        <dbReference type="ARBA" id="ARBA00022679"/>
    </source>
</evidence>
<accession>A0ABW1J2D8</accession>